<comment type="caution">
    <text evidence="1">The sequence shown here is derived from an EMBL/GenBank/DDBJ whole genome shotgun (WGS) entry which is preliminary data.</text>
</comment>
<name>A0ABR0B058_9CRUS</name>
<organism evidence="1 2">
    <name type="scientific">Daphnia magna</name>
    <dbReference type="NCBI Taxonomy" id="35525"/>
    <lineage>
        <taxon>Eukaryota</taxon>
        <taxon>Metazoa</taxon>
        <taxon>Ecdysozoa</taxon>
        <taxon>Arthropoda</taxon>
        <taxon>Crustacea</taxon>
        <taxon>Branchiopoda</taxon>
        <taxon>Diplostraca</taxon>
        <taxon>Cladocera</taxon>
        <taxon>Anomopoda</taxon>
        <taxon>Daphniidae</taxon>
        <taxon>Daphnia</taxon>
    </lineage>
</organism>
<evidence type="ECO:0000313" key="2">
    <source>
        <dbReference type="Proteomes" id="UP001234178"/>
    </source>
</evidence>
<proteinExistence type="predicted"/>
<accession>A0ABR0B058</accession>
<reference evidence="1 2" key="1">
    <citation type="journal article" date="2023" name="Nucleic Acids Res.">
        <title>The hologenome of Daphnia magna reveals possible DNA methylation and microbiome-mediated evolution of the host genome.</title>
        <authorList>
            <person name="Chaturvedi A."/>
            <person name="Li X."/>
            <person name="Dhandapani V."/>
            <person name="Marshall H."/>
            <person name="Kissane S."/>
            <person name="Cuenca-Cambronero M."/>
            <person name="Asole G."/>
            <person name="Calvet F."/>
            <person name="Ruiz-Romero M."/>
            <person name="Marangio P."/>
            <person name="Guigo R."/>
            <person name="Rago D."/>
            <person name="Mirbahai L."/>
            <person name="Eastwood N."/>
            <person name="Colbourne J.K."/>
            <person name="Zhou J."/>
            <person name="Mallon E."/>
            <person name="Orsini L."/>
        </authorList>
    </citation>
    <scope>NUCLEOTIDE SEQUENCE [LARGE SCALE GENOMIC DNA]</scope>
    <source>
        <strain evidence="1">LRV0_1</strain>
    </source>
</reference>
<dbReference type="Proteomes" id="UP001234178">
    <property type="component" value="Unassembled WGS sequence"/>
</dbReference>
<protein>
    <submittedName>
        <fullName evidence="1">Uncharacterized protein</fullName>
    </submittedName>
</protein>
<dbReference type="EMBL" id="JAOYFB010000039">
    <property type="protein sequence ID" value="KAK4030762.1"/>
    <property type="molecule type" value="Genomic_DNA"/>
</dbReference>
<keyword evidence="2" id="KW-1185">Reference proteome</keyword>
<evidence type="ECO:0000313" key="1">
    <source>
        <dbReference type="EMBL" id="KAK4030762.1"/>
    </source>
</evidence>
<gene>
    <name evidence="1" type="ORF">OUZ56_024101</name>
</gene>
<sequence length="74" mass="8212">MPHEVIEINIVDIETAPEGFQPDEIETFSICEEYAQNSAAPDDEGDDWLHDMSSTCSTATGLLYVLLPLRPQAM</sequence>